<evidence type="ECO:0000313" key="1">
    <source>
        <dbReference type="Proteomes" id="UP001732720"/>
    </source>
</evidence>
<keyword evidence="1" id="KW-1185">Reference proteome</keyword>
<organism evidence="1 2">
    <name type="scientific">Castor canadensis</name>
    <name type="common">American beaver</name>
    <dbReference type="NCBI Taxonomy" id="51338"/>
    <lineage>
        <taxon>Eukaryota</taxon>
        <taxon>Metazoa</taxon>
        <taxon>Chordata</taxon>
        <taxon>Craniata</taxon>
        <taxon>Vertebrata</taxon>
        <taxon>Euteleostomi</taxon>
        <taxon>Mammalia</taxon>
        <taxon>Eutheria</taxon>
        <taxon>Euarchontoglires</taxon>
        <taxon>Glires</taxon>
        <taxon>Rodentia</taxon>
        <taxon>Castorimorpha</taxon>
        <taxon>Castoridae</taxon>
        <taxon>Castor</taxon>
    </lineage>
</organism>
<gene>
    <name evidence="2" type="primary">Brme1</name>
</gene>
<reference evidence="2" key="1">
    <citation type="submission" date="2025-08" db="UniProtKB">
        <authorList>
            <consortium name="RefSeq"/>
        </authorList>
    </citation>
    <scope>IDENTIFICATION</scope>
</reference>
<accession>A0AC58KYU7</accession>
<proteinExistence type="predicted"/>
<evidence type="ECO:0000313" key="2">
    <source>
        <dbReference type="RefSeq" id="XP_073910069.1"/>
    </source>
</evidence>
<sequence>MSKRKKLRTSGEGGHPPRPPKNPRLQDSDRGCPSSEFAQMHRPEKSEDNPGLSAPAEQSREEAGQAVPSSCPDAETGAACRLMGQTGEELVALPSQSSVGRFVPQFVKPRKAVTRNAEVKEEDPEIPATSLGTPPQPAGSQPREELLGLARAESRGPGHQMQADGACSQHSNQHSVTPVPGSGDSQPEVSPQGGTGLSDSERASQDSVWEQETNPSGNNRPETHSAQVPGDGGQKRHPPSSAVEGKEVNGRLAQGGAGTNLPGGDQEEGGDIPGSPASGSAQELSPAAPCLKAPSVTQGPPIPMQMHSGTGGRAEQSCSPAGASLVALVIVDVSTDPSEPKQRAPEVAEPDGQAEAGPPVSPRRQAPGRDSSRTLWRDIPPARKTGGGRGEAGLEKSSDDTLLSPAAFLAVGSPGLRVDTGDLGHPAPEVGLGISQTQVPSPDSEWPGGMCALPLLVQPADGEESEMLSQSHKQDPRGLALSLPASSLLEHREAADGPPQDTRTLQSGPDPLMGPKGQLRLPLDSADQAAWPESSAVELDFLPDSQIQNALDVPDLETPLEQGFSSGTSAGPGWPGPSPRASRGDPTLGAEAQLRPLRGAEVPEASRMEDATDIVRGLIVEISNLNRLIMSTHRDLEACKRLSSRKSKALGSLPRGDPDWREL</sequence>
<dbReference type="RefSeq" id="XP_073910069.1">
    <property type="nucleotide sequence ID" value="XM_074053968.1"/>
</dbReference>
<dbReference type="Proteomes" id="UP001732720">
    <property type="component" value="Chromosome 14"/>
</dbReference>
<protein>
    <submittedName>
        <fullName evidence="2">Break repair meiotic recombinase recruitment factor 1 isoform X2</fullName>
    </submittedName>
</protein>
<name>A0AC58KYU7_CASCN</name>